<dbReference type="Proteomes" id="UP000095673">
    <property type="component" value="Unassembled WGS sequence"/>
</dbReference>
<dbReference type="AlphaFoldDB" id="A0A173VR09"/>
<dbReference type="Proteomes" id="UP001193756">
    <property type="component" value="Unassembled WGS sequence"/>
</dbReference>
<evidence type="ECO:0000313" key="5">
    <source>
        <dbReference type="Proteomes" id="UP000286581"/>
    </source>
</evidence>
<reference evidence="2" key="3">
    <citation type="journal article" date="2020" name="Cell Host Microbe">
        <title>Functional and Genomic Variation between Human-Derived Isolates of Lachnospiraceae Reveals Inter- and Intra-Species Diversity.</title>
        <authorList>
            <person name="Sorbara M.T."/>
            <person name="Littmann E.R."/>
            <person name="Fontana E."/>
            <person name="Moody T.U."/>
            <person name="Kohout C.E."/>
            <person name="Gjonbalaj M."/>
            <person name="Eaton V."/>
            <person name="Seok R."/>
            <person name="Leiner I.M."/>
            <person name="Pamer E.G."/>
        </authorList>
    </citation>
    <scope>NUCLEOTIDE SEQUENCE</scope>
    <source>
        <strain evidence="2">MSK.16.45</strain>
    </source>
</reference>
<protein>
    <recommendedName>
        <fullName evidence="6">Transposase</fullName>
    </recommendedName>
</protein>
<reference evidence="3 5" key="2">
    <citation type="submission" date="2018-08" db="EMBL/GenBank/DDBJ databases">
        <title>A genome reference for cultivated species of the human gut microbiota.</title>
        <authorList>
            <person name="Zou Y."/>
            <person name="Xue W."/>
            <person name="Luo G."/>
        </authorList>
    </citation>
    <scope>NUCLEOTIDE SEQUENCE [LARGE SCALE GENOMIC DNA]</scope>
    <source>
        <strain evidence="3 5">AF12-8</strain>
    </source>
</reference>
<accession>A0A173VR09</accession>
<evidence type="ECO:0000313" key="2">
    <source>
        <dbReference type="EMBL" id="NSC77947.1"/>
    </source>
</evidence>
<reference evidence="2" key="4">
    <citation type="submission" date="2020-02" db="EMBL/GenBank/DDBJ databases">
        <authorList>
            <person name="Littmann E."/>
            <person name="Sorbara M."/>
        </authorList>
    </citation>
    <scope>NUCLEOTIDE SEQUENCE</scope>
    <source>
        <strain evidence="2">MSK.16.45</strain>
    </source>
</reference>
<dbReference type="NCBIfam" id="NF047593">
    <property type="entry name" value="IS66_ISAeme5_TnpA"/>
    <property type="match status" value="1"/>
</dbReference>
<organism evidence="1 4">
    <name type="scientific">Agathobacter rectalis</name>
    <dbReference type="NCBI Taxonomy" id="39491"/>
    <lineage>
        <taxon>Bacteria</taxon>
        <taxon>Bacillati</taxon>
        <taxon>Bacillota</taxon>
        <taxon>Clostridia</taxon>
        <taxon>Lachnospirales</taxon>
        <taxon>Lachnospiraceae</taxon>
        <taxon>Agathobacter</taxon>
    </lineage>
</organism>
<dbReference type="EMBL" id="JAAIMP010000019">
    <property type="protein sequence ID" value="NSC77947.1"/>
    <property type="molecule type" value="Genomic_DNA"/>
</dbReference>
<dbReference type="OrthoDB" id="9808061at2"/>
<dbReference type="EMBL" id="CYXM01000029">
    <property type="protein sequence ID" value="CUN29752.1"/>
    <property type="molecule type" value="Genomic_DNA"/>
</dbReference>
<evidence type="ECO:0000313" key="3">
    <source>
        <dbReference type="EMBL" id="RGW33977.1"/>
    </source>
</evidence>
<evidence type="ECO:0008006" key="6">
    <source>
        <dbReference type="Google" id="ProtNLM"/>
    </source>
</evidence>
<name>A0A173VR09_9FIRM</name>
<dbReference type="RefSeq" id="WP_055238819.1">
    <property type="nucleotide sequence ID" value="NZ_CYXM01000029.1"/>
</dbReference>
<evidence type="ECO:0000313" key="1">
    <source>
        <dbReference type="EMBL" id="CUN29752.1"/>
    </source>
</evidence>
<dbReference type="Proteomes" id="UP000286581">
    <property type="component" value="Unassembled WGS sequence"/>
</dbReference>
<gene>
    <name evidence="3" type="ORF">DWV78_16020</name>
    <name evidence="1" type="ORF">ERS852580_03455</name>
    <name evidence="2" type="ORF">G4312_11805</name>
</gene>
<sequence length="125" mass="14337">MRAPRVLVEEQYRLIMECRKSGLSDYQWCLNNDINPGTFYNWVKRLRKNGCGDVPEKNQLSTYEQSHQEVVKIEMNSISVPTDMNKNTDTAAMELMIGNVNLRISNETDPLLLAKTIQILAELSC</sequence>
<dbReference type="EMBL" id="QSAE01000108">
    <property type="protein sequence ID" value="RGW33977.1"/>
    <property type="molecule type" value="Genomic_DNA"/>
</dbReference>
<proteinExistence type="predicted"/>
<reference evidence="1 4" key="1">
    <citation type="submission" date="2015-09" db="EMBL/GenBank/DDBJ databases">
        <authorList>
            <consortium name="Pathogen Informatics"/>
        </authorList>
    </citation>
    <scope>NUCLEOTIDE SEQUENCE [LARGE SCALE GENOMIC DNA]</scope>
    <source>
        <strain evidence="1 4">2789STDY5834968</strain>
    </source>
</reference>
<evidence type="ECO:0000313" key="4">
    <source>
        <dbReference type="Proteomes" id="UP000095673"/>
    </source>
</evidence>